<dbReference type="AlphaFoldDB" id="A0A8B7Z7K6"/>
<sequence length="310" mass="35802">MQFVTFSVMFQINTEFELLHRGSGSNLLIKWRPYYAPKLLKFMSGCGDDKFAIKEAISWMKHNVEPKARVFEYMAKTCKRRQDWIKKETPTTAETLEMYPRLLDPGIIEQDFRLAISEETNQLYAKWPSLSQKIYQYNNQVLKIQWQDQLDLGGTDIEKLTEKDRQELAMSVLPLLFVGRSKGMKGRCTPAESLRSFIDMKPEGTDIQHFMATIPAKERPQPFILLLGGTRFKPNQVFMVVERKAVACSSVLQAVDTCMKMIYVLDVDYQPQCSAVWKLLQHVVYGLPPGTLTGVSLINFRTWLKHLTED</sequence>
<dbReference type="OrthoDB" id="10066002at2759"/>
<keyword evidence="1" id="KW-1185">Reference proteome</keyword>
<name>A0A8B7Z7K6_ACAPL</name>
<gene>
    <name evidence="2" type="primary">LOC110983922</name>
</gene>
<organism evidence="1 2">
    <name type="scientific">Acanthaster planci</name>
    <name type="common">Crown-of-thorns starfish</name>
    <dbReference type="NCBI Taxonomy" id="133434"/>
    <lineage>
        <taxon>Eukaryota</taxon>
        <taxon>Metazoa</taxon>
        <taxon>Echinodermata</taxon>
        <taxon>Eleutherozoa</taxon>
        <taxon>Asterozoa</taxon>
        <taxon>Asteroidea</taxon>
        <taxon>Valvatacea</taxon>
        <taxon>Valvatida</taxon>
        <taxon>Acanthasteridae</taxon>
        <taxon>Acanthaster</taxon>
    </lineage>
</organism>
<evidence type="ECO:0000313" key="2">
    <source>
        <dbReference type="RefSeq" id="XP_022099286.1"/>
    </source>
</evidence>
<dbReference type="Proteomes" id="UP000694845">
    <property type="component" value="Unplaced"/>
</dbReference>
<proteinExistence type="predicted"/>
<dbReference type="RefSeq" id="XP_022099286.1">
    <property type="nucleotide sequence ID" value="XM_022243594.1"/>
</dbReference>
<reference evidence="2" key="1">
    <citation type="submission" date="2025-08" db="UniProtKB">
        <authorList>
            <consortium name="RefSeq"/>
        </authorList>
    </citation>
    <scope>IDENTIFICATION</scope>
</reference>
<dbReference type="PANTHER" id="PTHR31025:SF9">
    <property type="entry name" value="SI:DKEY-286J15.1"/>
    <property type="match status" value="1"/>
</dbReference>
<accession>A0A8B7Z7K6</accession>
<dbReference type="PANTHER" id="PTHR31025">
    <property type="entry name" value="SI:CH211-196P9.1-RELATED"/>
    <property type="match status" value="1"/>
</dbReference>
<dbReference type="KEGG" id="aplc:110983922"/>
<protein>
    <submittedName>
        <fullName evidence="2">Uncharacterized protein LOC110983922 isoform X1</fullName>
    </submittedName>
</protein>
<dbReference type="OMA" id="FQINTEF"/>
<evidence type="ECO:0000313" key="1">
    <source>
        <dbReference type="Proteomes" id="UP000694845"/>
    </source>
</evidence>
<dbReference type="GeneID" id="110983922"/>